<dbReference type="AlphaFoldDB" id="A0A2P2P6P3"/>
<reference evidence="1" key="1">
    <citation type="submission" date="2018-02" db="EMBL/GenBank/DDBJ databases">
        <title>Rhizophora mucronata_Transcriptome.</title>
        <authorList>
            <person name="Meera S.P."/>
            <person name="Sreeshan A."/>
            <person name="Augustine A."/>
        </authorList>
    </citation>
    <scope>NUCLEOTIDE SEQUENCE</scope>
    <source>
        <tissue evidence="1">Leaf</tissue>
    </source>
</reference>
<evidence type="ECO:0000313" key="1">
    <source>
        <dbReference type="EMBL" id="MBX50405.1"/>
    </source>
</evidence>
<name>A0A2P2P6P3_RHIMU</name>
<sequence>MMNSISPTFLLSRNQIYFYPQKQYKCGHLCSEKGLISRSALRNFSVA</sequence>
<protein>
    <submittedName>
        <fullName evidence="1">Uncharacterized protein</fullName>
    </submittedName>
</protein>
<organism evidence="1">
    <name type="scientific">Rhizophora mucronata</name>
    <name type="common">Asiatic mangrove</name>
    <dbReference type="NCBI Taxonomy" id="61149"/>
    <lineage>
        <taxon>Eukaryota</taxon>
        <taxon>Viridiplantae</taxon>
        <taxon>Streptophyta</taxon>
        <taxon>Embryophyta</taxon>
        <taxon>Tracheophyta</taxon>
        <taxon>Spermatophyta</taxon>
        <taxon>Magnoliopsida</taxon>
        <taxon>eudicotyledons</taxon>
        <taxon>Gunneridae</taxon>
        <taxon>Pentapetalae</taxon>
        <taxon>rosids</taxon>
        <taxon>fabids</taxon>
        <taxon>Malpighiales</taxon>
        <taxon>Rhizophoraceae</taxon>
        <taxon>Rhizophora</taxon>
    </lineage>
</organism>
<dbReference type="EMBL" id="GGEC01069921">
    <property type="protein sequence ID" value="MBX50405.1"/>
    <property type="molecule type" value="Transcribed_RNA"/>
</dbReference>
<accession>A0A2P2P6P3</accession>
<proteinExistence type="predicted"/>